<accession>A0ABP0TKY7</accession>
<name>A0ABP0TKY7_9BRYO</name>
<dbReference type="EMBL" id="OZ019904">
    <property type="protein sequence ID" value="CAK9198619.1"/>
    <property type="molecule type" value="Genomic_DNA"/>
</dbReference>
<evidence type="ECO:0000313" key="1">
    <source>
        <dbReference type="EMBL" id="CAK9198619.1"/>
    </source>
</evidence>
<dbReference type="Proteomes" id="UP001497512">
    <property type="component" value="Chromosome 12"/>
</dbReference>
<protein>
    <recommendedName>
        <fullName evidence="3">Endonuclease/exonuclease/phosphatase domain-containing protein</fullName>
    </recommendedName>
</protein>
<gene>
    <name evidence="1" type="ORF">CSSPTR1EN2_LOCUS4527</name>
</gene>
<sequence length="221" mass="23006">MEPHGHSSPSAVFLACSAYEASSLNRYVQPADLCGGRRGVAGAGIAGGWRCEAPAWGGLADLAHLAAGIVLLLLLRSPLAFSLLQGGGYVVPPADKVVLLGDFNIELGGGWQSSNGVVGCHHLHHSDAYSNNRERLLDQAASFGLRVANTSSRTDLAIWAPGATLPPSAELCTLEHELSEAAGRVVGKAHPARRHKPGLTQATLVLVARKHQAHCAVPACP</sequence>
<proteinExistence type="predicted"/>
<evidence type="ECO:0008006" key="3">
    <source>
        <dbReference type="Google" id="ProtNLM"/>
    </source>
</evidence>
<evidence type="ECO:0000313" key="2">
    <source>
        <dbReference type="Proteomes" id="UP001497512"/>
    </source>
</evidence>
<organism evidence="1 2">
    <name type="scientific">Sphagnum troendelagicum</name>
    <dbReference type="NCBI Taxonomy" id="128251"/>
    <lineage>
        <taxon>Eukaryota</taxon>
        <taxon>Viridiplantae</taxon>
        <taxon>Streptophyta</taxon>
        <taxon>Embryophyta</taxon>
        <taxon>Bryophyta</taxon>
        <taxon>Sphagnophytina</taxon>
        <taxon>Sphagnopsida</taxon>
        <taxon>Sphagnales</taxon>
        <taxon>Sphagnaceae</taxon>
        <taxon>Sphagnum</taxon>
    </lineage>
</organism>
<reference evidence="1" key="1">
    <citation type="submission" date="2024-02" db="EMBL/GenBank/DDBJ databases">
        <authorList>
            <consortium name="ELIXIR-Norway"/>
            <consortium name="Elixir Norway"/>
        </authorList>
    </citation>
    <scope>NUCLEOTIDE SEQUENCE</scope>
</reference>
<keyword evidence="2" id="KW-1185">Reference proteome</keyword>